<accession>A0A7W9BER6</accession>
<dbReference type="EMBL" id="JACIJK010000008">
    <property type="protein sequence ID" value="MBB5715833.1"/>
    <property type="molecule type" value="Genomic_DNA"/>
</dbReference>
<dbReference type="AlphaFoldDB" id="A0A7W9BER6"/>
<evidence type="ECO:0000313" key="2">
    <source>
        <dbReference type="Proteomes" id="UP000546200"/>
    </source>
</evidence>
<gene>
    <name evidence="1" type="ORF">FHS94_002690</name>
</gene>
<protein>
    <submittedName>
        <fullName evidence="1">Uncharacterized protein</fullName>
    </submittedName>
</protein>
<name>A0A7W9BER6_9SPHN</name>
<comment type="caution">
    <text evidence="1">The sequence shown here is derived from an EMBL/GenBank/DDBJ whole genome shotgun (WGS) entry which is preliminary data.</text>
</comment>
<reference evidence="1 2" key="1">
    <citation type="submission" date="2020-08" db="EMBL/GenBank/DDBJ databases">
        <title>Genomic Encyclopedia of Type Strains, Phase IV (KMG-IV): sequencing the most valuable type-strain genomes for metagenomic binning, comparative biology and taxonomic classification.</title>
        <authorList>
            <person name="Goeker M."/>
        </authorList>
    </citation>
    <scope>NUCLEOTIDE SEQUENCE [LARGE SCALE GENOMIC DNA]</scope>
    <source>
        <strain evidence="1 2">DSM 100044</strain>
    </source>
</reference>
<dbReference type="RefSeq" id="WP_184058563.1">
    <property type="nucleotide sequence ID" value="NZ_JACIJK010000008.1"/>
</dbReference>
<evidence type="ECO:0000313" key="1">
    <source>
        <dbReference type="EMBL" id="MBB5715833.1"/>
    </source>
</evidence>
<dbReference type="Proteomes" id="UP000546200">
    <property type="component" value="Unassembled WGS sequence"/>
</dbReference>
<proteinExistence type="predicted"/>
<keyword evidence="2" id="KW-1185">Reference proteome</keyword>
<sequence>MINRSTFNRLLKVDLHFMAGDRKEMADWLNTKCQHPYILACMTYKGMVSLIRTTRVQGDPGVSSLWQKAGILGQDYTFSKHGTRDNADFLTGTMKGSEPRAWYVIFDNTEDKAAFRKAFKKAG</sequence>
<organism evidence="1 2">
    <name type="scientific">Sphingomonas aerophila</name>
    <dbReference type="NCBI Taxonomy" id="1344948"/>
    <lineage>
        <taxon>Bacteria</taxon>
        <taxon>Pseudomonadati</taxon>
        <taxon>Pseudomonadota</taxon>
        <taxon>Alphaproteobacteria</taxon>
        <taxon>Sphingomonadales</taxon>
        <taxon>Sphingomonadaceae</taxon>
        <taxon>Sphingomonas</taxon>
    </lineage>
</organism>